<evidence type="ECO:0000313" key="6">
    <source>
        <dbReference type="Proteomes" id="UP001059773"/>
    </source>
</evidence>
<keyword evidence="3" id="KW-1133">Transmembrane helix</keyword>
<sequence length="336" mass="35359">MSENIMIKVEKGGSGWGGPLYLQCEGKKNKVLSMTGGGIHDLARHIADAIGGVAVDGFKEVPNDDEIVCAIINCGGTLRCGVYPQKGIYTINLNAIGPSGPLAEHIKEEIYVSGIKKGNITVVQESDQPAHEHAAVVEPKPEKPPKKVDKQRAAEESGNPIFKLLTKIGSVVGSVVSMFLDSGRKTVDLLLKTIIPFMAFVSILVALVQYTGVGEWIANALTPLGSSLWGLLLISIICSFPFLSPILGPGAAVAQVVGVLVGTQIAAGAIPPQFALPALFAINAQVGGDFFPVGMSLMQAKPKTIEYGTPAFLIARQISSPIAVVIAYLFSIGLYN</sequence>
<feature type="domain" description="PTS EIIB type-5" evidence="4">
    <location>
        <begin position="3"/>
        <end position="195"/>
    </location>
</feature>
<accession>A0ABY5JN77</accession>
<evidence type="ECO:0000259" key="4">
    <source>
        <dbReference type="PROSITE" id="PS51102"/>
    </source>
</evidence>
<evidence type="ECO:0000256" key="1">
    <source>
        <dbReference type="PROSITE-ProRule" id="PRU00425"/>
    </source>
</evidence>
<keyword evidence="6" id="KW-1185">Reference proteome</keyword>
<evidence type="ECO:0000313" key="5">
    <source>
        <dbReference type="EMBL" id="UUI01761.1"/>
    </source>
</evidence>
<organism evidence="5 6">
    <name type="scientific">Oceanobacillus jeddahense</name>
    <dbReference type="NCBI Taxonomy" id="1462527"/>
    <lineage>
        <taxon>Bacteria</taxon>
        <taxon>Bacillati</taxon>
        <taxon>Bacillota</taxon>
        <taxon>Bacilli</taxon>
        <taxon>Bacillales</taxon>
        <taxon>Bacillaceae</taxon>
        <taxon>Oceanobacillus</taxon>
    </lineage>
</organism>
<feature type="region of interest" description="Disordered" evidence="2">
    <location>
        <begin position="131"/>
        <end position="155"/>
    </location>
</feature>
<dbReference type="Proteomes" id="UP001059773">
    <property type="component" value="Chromosome"/>
</dbReference>
<feature type="modified residue" description="Phosphocysteine; by EIIA" evidence="1">
    <location>
        <position position="74"/>
    </location>
</feature>
<feature type="transmembrane region" description="Helical" evidence="3">
    <location>
        <begin position="216"/>
        <end position="243"/>
    </location>
</feature>
<dbReference type="PANTHER" id="PTHR39427:SF1">
    <property type="entry name" value="PTS SYSTEM GLUCITOL_SORBITOL-SPECIFIC EIIB COMPONENT"/>
    <property type="match status" value="1"/>
</dbReference>
<dbReference type="PANTHER" id="PTHR39427">
    <property type="match status" value="1"/>
</dbReference>
<name>A0ABY5JN77_9BACI</name>
<feature type="transmembrane region" description="Helical" evidence="3">
    <location>
        <begin position="318"/>
        <end position="335"/>
    </location>
</feature>
<keyword evidence="3" id="KW-0472">Membrane</keyword>
<gene>
    <name evidence="5" type="ORF">NP439_17135</name>
</gene>
<protein>
    <submittedName>
        <fullName evidence="5">PTS glucitol/sorbitol transporter subunit IIB</fullName>
    </submittedName>
</protein>
<keyword evidence="3" id="KW-0812">Transmembrane</keyword>
<feature type="transmembrane region" description="Helical" evidence="3">
    <location>
        <begin position="189"/>
        <end position="210"/>
    </location>
</feature>
<proteinExistence type="predicted"/>
<dbReference type="InterPro" id="IPR004702">
    <property type="entry name" value="PTS_sorb_EIIBC"/>
</dbReference>
<reference evidence="5" key="1">
    <citation type="submission" date="2022-07" db="EMBL/GenBank/DDBJ databases">
        <title>FELIX.</title>
        <authorList>
            <person name="Wan K.H."/>
            <person name="Park S."/>
            <person name="Lawrence Q."/>
            <person name="Eichenberger J.P."/>
            <person name="Booth B.W."/>
            <person name="Piaggio A.J."/>
            <person name="Chandler J.C."/>
            <person name="Franklin A.B."/>
            <person name="Celniker S.E."/>
        </authorList>
    </citation>
    <scope>NUCLEOTIDE SEQUENCE</scope>
    <source>
        <strain evidence="5">QA-1986 374</strain>
    </source>
</reference>
<dbReference type="Pfam" id="PF03612">
    <property type="entry name" value="EIIBC-GUT_N"/>
    <property type="match status" value="1"/>
</dbReference>
<dbReference type="RefSeq" id="WP_256707072.1">
    <property type="nucleotide sequence ID" value="NZ_CP101914.1"/>
</dbReference>
<evidence type="ECO:0000256" key="2">
    <source>
        <dbReference type="SAM" id="MobiDB-lite"/>
    </source>
</evidence>
<dbReference type="Pfam" id="PF07663">
    <property type="entry name" value="EIIBC-GUT_C"/>
    <property type="match status" value="1"/>
</dbReference>
<evidence type="ECO:0000256" key="3">
    <source>
        <dbReference type="SAM" id="Phobius"/>
    </source>
</evidence>
<dbReference type="EMBL" id="CP101914">
    <property type="protein sequence ID" value="UUI01761.1"/>
    <property type="molecule type" value="Genomic_DNA"/>
</dbReference>
<dbReference type="PROSITE" id="PS51102">
    <property type="entry name" value="PTS_EIIB_TYPE_5"/>
    <property type="match status" value="1"/>
</dbReference>
<dbReference type="InterPro" id="IPR011618">
    <property type="entry name" value="PTS_EIIBC_GUT_N"/>
</dbReference>
<dbReference type="InterPro" id="IPR011638">
    <property type="entry name" value="PTS_EIIBC_GUT_C"/>
</dbReference>